<dbReference type="EMBL" id="CDGG01000001">
    <property type="protein sequence ID" value="CEI84088.1"/>
    <property type="molecule type" value="Genomic_DNA"/>
</dbReference>
<name>A0A0A1MLX9_9BACI</name>
<feature type="transmembrane region" description="Helical" evidence="1">
    <location>
        <begin position="12"/>
        <end position="29"/>
    </location>
</feature>
<protein>
    <submittedName>
        <fullName evidence="2">Uncharacterized protein</fullName>
    </submittedName>
</protein>
<sequence>MFEKLMKSDAFYIVAFIIALIFLYTMMVTI</sequence>
<keyword evidence="3" id="KW-1185">Reference proteome</keyword>
<keyword evidence="1" id="KW-1133">Transmembrane helix</keyword>
<dbReference type="Proteomes" id="UP000040453">
    <property type="component" value="Unassembled WGS sequence"/>
</dbReference>
<dbReference type="AlphaFoldDB" id="A0A0A1MLX9"/>
<reference evidence="2 3" key="1">
    <citation type="submission" date="2014-11" db="EMBL/GenBank/DDBJ databases">
        <authorList>
            <person name="Urmite Genomes Urmite Genomes"/>
        </authorList>
    </citation>
    <scope>NUCLEOTIDE SEQUENCE [LARGE SCALE GENOMIC DNA]</scope>
    <source>
        <strain evidence="2 3">Oc5</strain>
    </source>
</reference>
<accession>A0A0A1MLX9</accession>
<evidence type="ECO:0000256" key="1">
    <source>
        <dbReference type="SAM" id="Phobius"/>
    </source>
</evidence>
<keyword evidence="1" id="KW-0472">Membrane</keyword>
<evidence type="ECO:0000313" key="3">
    <source>
        <dbReference type="Proteomes" id="UP000040453"/>
    </source>
</evidence>
<dbReference type="STRING" id="545501.BN997_04022"/>
<proteinExistence type="predicted"/>
<organism evidence="2 3">
    <name type="scientific">Oceanobacillus oncorhynchi</name>
    <dbReference type="NCBI Taxonomy" id="545501"/>
    <lineage>
        <taxon>Bacteria</taxon>
        <taxon>Bacillati</taxon>
        <taxon>Bacillota</taxon>
        <taxon>Bacilli</taxon>
        <taxon>Bacillales</taxon>
        <taxon>Bacillaceae</taxon>
        <taxon>Oceanobacillus</taxon>
    </lineage>
</organism>
<gene>
    <name evidence="2" type="ORF">BN997_04022</name>
</gene>
<keyword evidence="1" id="KW-0812">Transmembrane</keyword>
<evidence type="ECO:0000313" key="2">
    <source>
        <dbReference type="EMBL" id="CEI84088.1"/>
    </source>
</evidence>